<dbReference type="PANTHER" id="PTHR12058">
    <property type="entry name" value="ARP2/3 COMPLEX 34 KDA SUBUNIT"/>
    <property type="match status" value="1"/>
</dbReference>
<keyword evidence="3" id="KW-0963">Cytoplasm</keyword>
<feature type="domain" description="DUF4283" evidence="7">
    <location>
        <begin position="332"/>
        <end position="395"/>
    </location>
</feature>
<comment type="subcellular location">
    <subcellularLocation>
        <location evidence="1">Cytoplasm</location>
        <location evidence="1">Cytoskeleton</location>
    </subcellularLocation>
</comment>
<dbReference type="InterPro" id="IPR025558">
    <property type="entry name" value="DUF4283"/>
</dbReference>
<keyword evidence="5" id="KW-0206">Cytoskeleton</keyword>
<evidence type="ECO:0000256" key="2">
    <source>
        <dbReference type="ARBA" id="ARBA00007192"/>
    </source>
</evidence>
<evidence type="ECO:0000256" key="5">
    <source>
        <dbReference type="ARBA" id="ARBA00023212"/>
    </source>
</evidence>
<reference evidence="8 9" key="1">
    <citation type="submission" date="2021-05" db="EMBL/GenBank/DDBJ databases">
        <title>Genome Assembly of Synthetic Allotetraploid Brassica napus Reveals Homoeologous Exchanges between Subgenomes.</title>
        <authorList>
            <person name="Davis J.T."/>
        </authorList>
    </citation>
    <scope>NUCLEOTIDE SEQUENCE [LARGE SCALE GENOMIC DNA]</scope>
    <source>
        <strain evidence="9">cv. Da-Ae</strain>
        <tissue evidence="8">Seedling</tissue>
    </source>
</reference>
<protein>
    <recommendedName>
        <fullName evidence="7">DUF4283 domain-containing protein</fullName>
    </recommendedName>
</protein>
<gene>
    <name evidence="8" type="ORF">HID58_034469</name>
</gene>
<sequence length="516" mass="58641">MMLQSHSRFLLQTLLTRAQNLDKAVELDYQWIEFDDVRYHVQVTIKNPNILLLSVSLPNPPPEAMSFDGLPLGAIEAIKTTYGTGFQILDPPRDGFSLTLKLNFSKVRPDEAYRNSLLTKLASIREVVMGAPLKIILKHLASRTVAPELDRLVAIMHRPNETFFLVPQADKVTVAFPMRFKDSVDTILATSFLKQFVEARRAASLSSAPSCSWSPTAPQELEGAPKETLSANAGFVTFVIMPRHVEGEKLDRTVWNLSTFHAYVSYHVKCSEGFMHTRMRRRVESMIQALDQAKPLEKTRSMNNKSFKRLGLNDANHTTSNYCRPPSGSYCKVHATVNRLWSSKEKSAKIDTQFIAPKTVLFRIEDQHMKARVLQRHFWRIADIPLVVQEWTPDAEASKPDLMGTTKLHPDTVRYTQLDVARILVVLNLEEPLPEPISIRGTDHTIQVSYPWLLPRCLICHQWSHVEKERGKKEANNNKTTHTVKNGKQKKDKYVVTEKGQPEVTVVEHCAMKGVE</sequence>
<dbReference type="Pfam" id="PF04045">
    <property type="entry name" value="P34-Arc"/>
    <property type="match status" value="1"/>
</dbReference>
<dbReference type="Pfam" id="PF14111">
    <property type="entry name" value="DUF4283"/>
    <property type="match status" value="1"/>
</dbReference>
<dbReference type="InterPro" id="IPR034666">
    <property type="entry name" value="ARPC2/4"/>
</dbReference>
<dbReference type="InterPro" id="IPR007188">
    <property type="entry name" value="ARPC2"/>
</dbReference>
<name>A0ABQ8C2B8_BRANA</name>
<evidence type="ECO:0000259" key="7">
    <source>
        <dbReference type="Pfam" id="PF14111"/>
    </source>
</evidence>
<dbReference type="Proteomes" id="UP000824890">
    <property type="component" value="Unassembled WGS sequence"/>
</dbReference>
<dbReference type="SUPFAM" id="SSF69645">
    <property type="entry name" value="Arp2/3 complex subunits"/>
    <property type="match status" value="2"/>
</dbReference>
<accession>A0ABQ8C2B8</accession>
<evidence type="ECO:0000256" key="3">
    <source>
        <dbReference type="ARBA" id="ARBA00022490"/>
    </source>
</evidence>
<evidence type="ECO:0000256" key="4">
    <source>
        <dbReference type="ARBA" id="ARBA00023203"/>
    </source>
</evidence>
<evidence type="ECO:0000256" key="6">
    <source>
        <dbReference type="SAM" id="MobiDB-lite"/>
    </source>
</evidence>
<organism evidence="8 9">
    <name type="scientific">Brassica napus</name>
    <name type="common">Rape</name>
    <dbReference type="NCBI Taxonomy" id="3708"/>
    <lineage>
        <taxon>Eukaryota</taxon>
        <taxon>Viridiplantae</taxon>
        <taxon>Streptophyta</taxon>
        <taxon>Embryophyta</taxon>
        <taxon>Tracheophyta</taxon>
        <taxon>Spermatophyta</taxon>
        <taxon>Magnoliopsida</taxon>
        <taxon>eudicotyledons</taxon>
        <taxon>Gunneridae</taxon>
        <taxon>Pentapetalae</taxon>
        <taxon>rosids</taxon>
        <taxon>malvids</taxon>
        <taxon>Brassicales</taxon>
        <taxon>Brassicaceae</taxon>
        <taxon>Brassiceae</taxon>
        <taxon>Brassica</taxon>
    </lineage>
</organism>
<proteinExistence type="inferred from homology"/>
<comment type="caution">
    <text evidence="8">The sequence shown here is derived from an EMBL/GenBank/DDBJ whole genome shotgun (WGS) entry which is preliminary data.</text>
</comment>
<keyword evidence="4" id="KW-0009">Actin-binding</keyword>
<dbReference type="EMBL" id="JAGKQM010000009">
    <property type="protein sequence ID" value="KAH0911148.1"/>
    <property type="molecule type" value="Genomic_DNA"/>
</dbReference>
<keyword evidence="9" id="KW-1185">Reference proteome</keyword>
<evidence type="ECO:0000256" key="1">
    <source>
        <dbReference type="ARBA" id="ARBA00004245"/>
    </source>
</evidence>
<evidence type="ECO:0000313" key="9">
    <source>
        <dbReference type="Proteomes" id="UP000824890"/>
    </source>
</evidence>
<dbReference type="PANTHER" id="PTHR12058:SF0">
    <property type="entry name" value="ACTIN-RELATED PROTEIN 2_3 COMPLEX SUBUNIT 2"/>
    <property type="match status" value="1"/>
</dbReference>
<comment type="similarity">
    <text evidence="2">Belongs to the ARPC2 family.</text>
</comment>
<evidence type="ECO:0000313" key="8">
    <source>
        <dbReference type="EMBL" id="KAH0911148.1"/>
    </source>
</evidence>
<dbReference type="Gene3D" id="3.30.1460.20">
    <property type="match status" value="2"/>
</dbReference>
<feature type="region of interest" description="Disordered" evidence="6">
    <location>
        <begin position="469"/>
        <end position="493"/>
    </location>
</feature>